<dbReference type="EMBL" id="MK570058">
    <property type="protein sequence ID" value="QDI74107.1"/>
    <property type="molecule type" value="Genomic_DNA"/>
</dbReference>
<organism evidence="1">
    <name type="scientific">Nitrosopumilus spindle-shaped virus</name>
    <dbReference type="NCBI Taxonomy" id="2508184"/>
    <lineage>
        <taxon>Viruses</taxon>
        <taxon>Viruses incertae sedis</taxon>
        <taxon>Thaspiviridae</taxon>
        <taxon>Nitmarvirus</taxon>
        <taxon>Nitmarvirus maris</taxon>
        <taxon>Nitmarvirus NSV1</taxon>
    </lineage>
</organism>
<accession>A0A514K396</accession>
<evidence type="ECO:0000313" key="1">
    <source>
        <dbReference type="EMBL" id="QDI74107.1"/>
    </source>
</evidence>
<sequence>MNKNNRTNLAYMPKSKSDTHLTPQRIFDMIILIWGFKKSEMFDPCPVNYKKSGLTIKWKKINFVNPPYTLLLEFVIKAFMELIFHGNKTIMLLPAKTDQTFFHMLQGLNIAWIKGRVHFANDKDGSMQSHFLVMIE</sequence>
<protein>
    <submittedName>
        <fullName evidence="1">Uncharacterized protein</fullName>
    </submittedName>
</protein>
<dbReference type="InterPro" id="IPR008593">
    <property type="entry name" value="Dam_MeTrfase"/>
</dbReference>
<dbReference type="GO" id="GO:0009307">
    <property type="term" value="P:DNA restriction-modification system"/>
    <property type="evidence" value="ECO:0007669"/>
    <property type="project" value="InterPro"/>
</dbReference>
<dbReference type="Pfam" id="PF05869">
    <property type="entry name" value="Dam"/>
    <property type="match status" value="1"/>
</dbReference>
<proteinExistence type="predicted"/>
<dbReference type="GO" id="GO:0003677">
    <property type="term" value="F:DNA binding"/>
    <property type="evidence" value="ECO:0007669"/>
    <property type="project" value="InterPro"/>
</dbReference>
<name>A0A514K396_9VIRU</name>
<dbReference type="GO" id="GO:0009007">
    <property type="term" value="F:site-specific DNA-methyltransferase (adenine-specific) activity"/>
    <property type="evidence" value="ECO:0007669"/>
    <property type="project" value="InterPro"/>
</dbReference>
<reference evidence="1" key="1">
    <citation type="submission" date="2019-02" db="EMBL/GenBank/DDBJ databases">
        <title>Spindle-shaped viruses infect a marine ammonia-oxidizing thaumarchaeon.</title>
        <authorList>
            <person name="Kim J.-G."/>
            <person name="Kim S.-J."/>
            <person name="Rhee S.-K."/>
        </authorList>
    </citation>
    <scope>NUCLEOTIDE SEQUENCE [LARGE SCALE GENOMIC DNA]</scope>
    <source>
        <strain evidence="1">NSV6</strain>
    </source>
</reference>